<reference evidence="1 2" key="1">
    <citation type="journal article" date="2023" name="Nucleic Acids Res.">
        <title>The hologenome of Daphnia magna reveals possible DNA methylation and microbiome-mediated evolution of the host genome.</title>
        <authorList>
            <person name="Chaturvedi A."/>
            <person name="Li X."/>
            <person name="Dhandapani V."/>
            <person name="Marshall H."/>
            <person name="Kissane S."/>
            <person name="Cuenca-Cambronero M."/>
            <person name="Asole G."/>
            <person name="Calvet F."/>
            <person name="Ruiz-Romero M."/>
            <person name="Marangio P."/>
            <person name="Guigo R."/>
            <person name="Rago D."/>
            <person name="Mirbahai L."/>
            <person name="Eastwood N."/>
            <person name="Colbourne J.K."/>
            <person name="Zhou J."/>
            <person name="Mallon E."/>
            <person name="Orsini L."/>
        </authorList>
    </citation>
    <scope>NUCLEOTIDE SEQUENCE [LARGE SCALE GENOMIC DNA]</scope>
    <source>
        <strain evidence="1">LRV0_1</strain>
    </source>
</reference>
<accession>A0ABQ9ZC88</accession>
<dbReference type="Proteomes" id="UP001234178">
    <property type="component" value="Unassembled WGS sequence"/>
</dbReference>
<evidence type="ECO:0000313" key="1">
    <source>
        <dbReference type="EMBL" id="KAK4010503.1"/>
    </source>
</evidence>
<name>A0ABQ9ZC88_9CRUS</name>
<keyword evidence="2" id="KW-1185">Reference proteome</keyword>
<evidence type="ECO:0000313" key="2">
    <source>
        <dbReference type="Proteomes" id="UP001234178"/>
    </source>
</evidence>
<dbReference type="EMBL" id="JAOYFB010000003">
    <property type="protein sequence ID" value="KAK4010503.1"/>
    <property type="molecule type" value="Genomic_DNA"/>
</dbReference>
<sequence length="161" mass="17893">MTDENWRGLCNHFRPSAIRCSSKSLLLTNVSAFQRRRQACQTGFQKKNKKMKMSGTTGDSILETLRADLALSLIPSSLFFAAYAISDSELARITSPLLPNFPEAIQRHAQSHLWTPILSRVIDDSLSLANPGQELLTSGCFSHIVPGDLNRFGSEDMSKCY</sequence>
<proteinExistence type="predicted"/>
<protein>
    <submittedName>
        <fullName evidence="1">Uncharacterized protein</fullName>
    </submittedName>
</protein>
<gene>
    <name evidence="1" type="ORF">OUZ56_019645</name>
</gene>
<comment type="caution">
    <text evidence="1">The sequence shown here is derived from an EMBL/GenBank/DDBJ whole genome shotgun (WGS) entry which is preliminary data.</text>
</comment>
<organism evidence="1 2">
    <name type="scientific">Daphnia magna</name>
    <dbReference type="NCBI Taxonomy" id="35525"/>
    <lineage>
        <taxon>Eukaryota</taxon>
        <taxon>Metazoa</taxon>
        <taxon>Ecdysozoa</taxon>
        <taxon>Arthropoda</taxon>
        <taxon>Crustacea</taxon>
        <taxon>Branchiopoda</taxon>
        <taxon>Diplostraca</taxon>
        <taxon>Cladocera</taxon>
        <taxon>Anomopoda</taxon>
        <taxon>Daphniidae</taxon>
        <taxon>Daphnia</taxon>
    </lineage>
</organism>